<reference evidence="1 2" key="1">
    <citation type="submission" date="2017-10" db="EMBL/GenBank/DDBJ databases">
        <title>The draft genome sequence of Lewinella nigricans NBRC 102662.</title>
        <authorList>
            <person name="Wang K."/>
        </authorList>
    </citation>
    <scope>NUCLEOTIDE SEQUENCE [LARGE SCALE GENOMIC DNA]</scope>
    <source>
        <strain evidence="1 2">NBRC 102662</strain>
    </source>
</reference>
<gene>
    <name evidence="1" type="ORF">CRP01_39240</name>
</gene>
<name>A0A2D0MYS3_FLAN2</name>
<sequence length="317" mass="36469">MLKTVDPLPAAIREVGEKPAVIGQAIDLPVHPEQSSTAAAQSPESDSLIPRNLSDHLWELEMSKEFRDFAVLDNLESSPIAAVAIAETEKINYRSIKKPAPSYWYFQASWQTIPRGRNGDFKFYQVQPNKAEPVYVPLEGGQEWLELYPQYTEGVFDKGKRWDQNYGFTLGRQFRSGFDISIGAMFYSEPDTRQEVLARVPDNPGQAFVLRTQYWEATYARLDVRYMFRRRHPFKFYFGVTIVGLIQDENIVEDRFYFPERGIDQLITSQVYRGSDLFYLAVPAARAGVLWRLTPNWQVGLDVIMTLPGVQVQYNFP</sequence>
<evidence type="ECO:0000313" key="2">
    <source>
        <dbReference type="Proteomes" id="UP000223913"/>
    </source>
</evidence>
<evidence type="ECO:0000313" key="1">
    <source>
        <dbReference type="EMBL" id="PHN01039.1"/>
    </source>
</evidence>
<dbReference type="AlphaFoldDB" id="A0A2D0MYS3"/>
<keyword evidence="2" id="KW-1185">Reference proteome</keyword>
<accession>A0A2D0MYS3</accession>
<comment type="caution">
    <text evidence="1">The sequence shown here is derived from an EMBL/GenBank/DDBJ whole genome shotgun (WGS) entry which is preliminary data.</text>
</comment>
<proteinExistence type="predicted"/>
<dbReference type="EMBL" id="PDUD01000065">
    <property type="protein sequence ID" value="PHN01039.1"/>
    <property type="molecule type" value="Genomic_DNA"/>
</dbReference>
<dbReference type="InterPro" id="IPR011250">
    <property type="entry name" value="OMP/PagP_B-barrel"/>
</dbReference>
<organism evidence="1 2">
    <name type="scientific">Flavilitoribacter nigricans (strain ATCC 23147 / DSM 23189 / NBRC 102662 / NCIMB 1420 / SS-2)</name>
    <name type="common">Lewinella nigricans</name>
    <dbReference type="NCBI Taxonomy" id="1122177"/>
    <lineage>
        <taxon>Bacteria</taxon>
        <taxon>Pseudomonadati</taxon>
        <taxon>Bacteroidota</taxon>
        <taxon>Saprospiria</taxon>
        <taxon>Saprospirales</taxon>
        <taxon>Lewinellaceae</taxon>
        <taxon>Flavilitoribacter</taxon>
    </lineage>
</organism>
<protein>
    <submittedName>
        <fullName evidence="1">Uncharacterized protein</fullName>
    </submittedName>
</protein>
<dbReference type="SUPFAM" id="SSF56925">
    <property type="entry name" value="OMPA-like"/>
    <property type="match status" value="1"/>
</dbReference>
<dbReference type="Proteomes" id="UP000223913">
    <property type="component" value="Unassembled WGS sequence"/>
</dbReference>